<evidence type="ECO:0008006" key="2">
    <source>
        <dbReference type="Google" id="ProtNLM"/>
    </source>
</evidence>
<organism evidence="1">
    <name type="scientific">bioreactor metagenome</name>
    <dbReference type="NCBI Taxonomy" id="1076179"/>
    <lineage>
        <taxon>unclassified sequences</taxon>
        <taxon>metagenomes</taxon>
        <taxon>ecological metagenomes</taxon>
    </lineage>
</organism>
<sequence length="75" mass="8716">MKQFELIIELMICPEEKSEGMSHLALEFWKADTIIAKAKEMGYAVIEFQKENDRTGRYIKDKAGNIFEIKDINFG</sequence>
<dbReference type="Gene3D" id="3.10.180.10">
    <property type="entry name" value="2,3-Dihydroxybiphenyl 1,2-Dioxygenase, domain 1"/>
    <property type="match status" value="1"/>
</dbReference>
<proteinExistence type="predicted"/>
<dbReference type="EMBL" id="VSSQ01000383">
    <property type="protein sequence ID" value="MPL93167.1"/>
    <property type="molecule type" value="Genomic_DNA"/>
</dbReference>
<gene>
    <name evidence="1" type="ORF">SDC9_39293</name>
</gene>
<dbReference type="SUPFAM" id="SSF54593">
    <property type="entry name" value="Glyoxalase/Bleomycin resistance protein/Dihydroxybiphenyl dioxygenase"/>
    <property type="match status" value="1"/>
</dbReference>
<dbReference type="AlphaFoldDB" id="A0A644VPH8"/>
<comment type="caution">
    <text evidence="1">The sequence shown here is derived from an EMBL/GenBank/DDBJ whole genome shotgun (WGS) entry which is preliminary data.</text>
</comment>
<name>A0A644VPH8_9ZZZZ</name>
<evidence type="ECO:0000313" key="1">
    <source>
        <dbReference type="EMBL" id="MPL93167.1"/>
    </source>
</evidence>
<protein>
    <recommendedName>
        <fullName evidence="2">VOC domain-containing protein</fullName>
    </recommendedName>
</protein>
<reference evidence="1" key="1">
    <citation type="submission" date="2019-08" db="EMBL/GenBank/DDBJ databases">
        <authorList>
            <person name="Kucharzyk K."/>
            <person name="Murdoch R.W."/>
            <person name="Higgins S."/>
            <person name="Loffler F."/>
        </authorList>
    </citation>
    <scope>NUCLEOTIDE SEQUENCE</scope>
</reference>
<accession>A0A644VPH8</accession>
<dbReference type="InterPro" id="IPR029068">
    <property type="entry name" value="Glyas_Bleomycin-R_OHBP_Dase"/>
</dbReference>